<proteinExistence type="predicted"/>
<keyword evidence="2" id="KW-1185">Reference proteome</keyword>
<dbReference type="EMBL" id="FQZN01000033">
    <property type="protein sequence ID" value="SHJ52665.1"/>
    <property type="molecule type" value="Genomic_DNA"/>
</dbReference>
<dbReference type="AlphaFoldDB" id="A0A1M6K174"/>
<sequence>MYWSRKEVSMNDEFFITKTVDTGSEGTKNVRYHVYARNCDGEINEISYEELMRFNQFLTNFLKEEESSHE</sequence>
<protein>
    <submittedName>
        <fullName evidence="1">Uncharacterized protein</fullName>
    </submittedName>
</protein>
<dbReference type="Proteomes" id="UP000184192">
    <property type="component" value="Unassembled WGS sequence"/>
</dbReference>
<evidence type="ECO:0000313" key="2">
    <source>
        <dbReference type="Proteomes" id="UP000184192"/>
    </source>
</evidence>
<organism evidence="1 2">
    <name type="scientific">Bacteroides stercorirosoris</name>
    <dbReference type="NCBI Taxonomy" id="871324"/>
    <lineage>
        <taxon>Bacteria</taxon>
        <taxon>Pseudomonadati</taxon>
        <taxon>Bacteroidota</taxon>
        <taxon>Bacteroidia</taxon>
        <taxon>Bacteroidales</taxon>
        <taxon>Bacteroidaceae</taxon>
        <taxon>Bacteroides</taxon>
    </lineage>
</organism>
<gene>
    <name evidence="1" type="ORF">SAMN05444350_13362</name>
</gene>
<evidence type="ECO:0000313" key="1">
    <source>
        <dbReference type="EMBL" id="SHJ52665.1"/>
    </source>
</evidence>
<accession>A0A1M6K174</accession>
<reference evidence="2" key="1">
    <citation type="submission" date="2016-11" db="EMBL/GenBank/DDBJ databases">
        <authorList>
            <person name="Varghese N."/>
            <person name="Submissions S."/>
        </authorList>
    </citation>
    <scope>NUCLEOTIDE SEQUENCE [LARGE SCALE GENOMIC DNA]</scope>
    <source>
        <strain evidence="2">DSM 26884</strain>
    </source>
</reference>
<name>A0A1M6K174_9BACE</name>